<protein>
    <submittedName>
        <fullName evidence="1">Uncharacterized protein</fullName>
    </submittedName>
</protein>
<proteinExistence type="predicted"/>
<evidence type="ECO:0000313" key="2">
    <source>
        <dbReference type="Proteomes" id="UP001367508"/>
    </source>
</evidence>
<reference evidence="1 2" key="1">
    <citation type="submission" date="2024-01" db="EMBL/GenBank/DDBJ databases">
        <title>The genomes of 5 underutilized Papilionoideae crops provide insights into root nodulation and disease resistanc.</title>
        <authorList>
            <person name="Jiang F."/>
        </authorList>
    </citation>
    <scope>NUCLEOTIDE SEQUENCE [LARGE SCALE GENOMIC DNA]</scope>
    <source>
        <strain evidence="1">LVBAO_FW01</strain>
        <tissue evidence="1">Leaves</tissue>
    </source>
</reference>
<accession>A0AAN9KDE4</accession>
<sequence length="135" mass="15093">MPLISYCQVLARLVWTKLKVGAVFLYILNCNKLIHYTGRQPTLQSSLISLCIKARFPLPLPSYILFLSSVHSSPLAPLLMSSSVHSSPLAPLSPGQRVQTRIAMGFKTEENGLSKRCEWCMDLQTCTVVFRLDLP</sequence>
<keyword evidence="2" id="KW-1185">Reference proteome</keyword>
<comment type="caution">
    <text evidence="1">The sequence shown here is derived from an EMBL/GenBank/DDBJ whole genome shotgun (WGS) entry which is preliminary data.</text>
</comment>
<evidence type="ECO:0000313" key="1">
    <source>
        <dbReference type="EMBL" id="KAK7314218.1"/>
    </source>
</evidence>
<dbReference type="EMBL" id="JAYMYQ010000009">
    <property type="protein sequence ID" value="KAK7314218.1"/>
    <property type="molecule type" value="Genomic_DNA"/>
</dbReference>
<dbReference type="AlphaFoldDB" id="A0AAN9KDE4"/>
<dbReference type="Proteomes" id="UP001367508">
    <property type="component" value="Unassembled WGS sequence"/>
</dbReference>
<gene>
    <name evidence="1" type="ORF">VNO77_39431</name>
</gene>
<organism evidence="1 2">
    <name type="scientific">Canavalia gladiata</name>
    <name type="common">Sword bean</name>
    <name type="synonym">Dolichos gladiatus</name>
    <dbReference type="NCBI Taxonomy" id="3824"/>
    <lineage>
        <taxon>Eukaryota</taxon>
        <taxon>Viridiplantae</taxon>
        <taxon>Streptophyta</taxon>
        <taxon>Embryophyta</taxon>
        <taxon>Tracheophyta</taxon>
        <taxon>Spermatophyta</taxon>
        <taxon>Magnoliopsida</taxon>
        <taxon>eudicotyledons</taxon>
        <taxon>Gunneridae</taxon>
        <taxon>Pentapetalae</taxon>
        <taxon>rosids</taxon>
        <taxon>fabids</taxon>
        <taxon>Fabales</taxon>
        <taxon>Fabaceae</taxon>
        <taxon>Papilionoideae</taxon>
        <taxon>50 kb inversion clade</taxon>
        <taxon>NPAAA clade</taxon>
        <taxon>indigoferoid/millettioid clade</taxon>
        <taxon>Phaseoleae</taxon>
        <taxon>Canavalia</taxon>
    </lineage>
</organism>
<name>A0AAN9KDE4_CANGL</name>